<dbReference type="RefSeq" id="WP_181608999.1">
    <property type="nucleotide sequence ID" value="NZ_BAABAM010000006.1"/>
</dbReference>
<comment type="caution">
    <text evidence="2">The sequence shown here is derived from an EMBL/GenBank/DDBJ whole genome shotgun (WGS) entry which is preliminary data.</text>
</comment>
<evidence type="ECO:0000259" key="1">
    <source>
        <dbReference type="PROSITE" id="PS50222"/>
    </source>
</evidence>
<keyword evidence="3" id="KW-1185">Reference proteome</keyword>
<proteinExistence type="predicted"/>
<dbReference type="InterPro" id="IPR002048">
    <property type="entry name" value="EF_hand_dom"/>
</dbReference>
<dbReference type="InterPro" id="IPR018247">
    <property type="entry name" value="EF_Hand_1_Ca_BS"/>
</dbReference>
<evidence type="ECO:0000313" key="2">
    <source>
        <dbReference type="EMBL" id="MBA2890154.1"/>
    </source>
</evidence>
<feature type="domain" description="EF-hand" evidence="1">
    <location>
        <begin position="10"/>
        <end position="45"/>
    </location>
</feature>
<accession>A0A7W0HNT7</accession>
<reference evidence="2 3" key="1">
    <citation type="submission" date="2020-07" db="EMBL/GenBank/DDBJ databases">
        <title>Genomic Encyclopedia of Type Strains, Phase IV (KMG-IV): sequencing the most valuable type-strain genomes for metagenomic binning, comparative biology and taxonomic classification.</title>
        <authorList>
            <person name="Goeker M."/>
        </authorList>
    </citation>
    <scope>NUCLEOTIDE SEQUENCE [LARGE SCALE GENOMIC DNA]</scope>
    <source>
        <strain evidence="2 3">DSM 45533</strain>
    </source>
</reference>
<organism evidence="2 3">
    <name type="scientific">Nonomuraea soli</name>
    <dbReference type="NCBI Taxonomy" id="1032476"/>
    <lineage>
        <taxon>Bacteria</taxon>
        <taxon>Bacillati</taxon>
        <taxon>Actinomycetota</taxon>
        <taxon>Actinomycetes</taxon>
        <taxon>Streptosporangiales</taxon>
        <taxon>Streptosporangiaceae</taxon>
        <taxon>Nonomuraea</taxon>
    </lineage>
</organism>
<dbReference type="InterPro" id="IPR011992">
    <property type="entry name" value="EF-hand-dom_pair"/>
</dbReference>
<name>A0A7W0HNT7_9ACTN</name>
<dbReference type="PROSITE" id="PS50222">
    <property type="entry name" value="EF_HAND_2"/>
    <property type="match status" value="1"/>
</dbReference>
<dbReference type="AlphaFoldDB" id="A0A7W0HNT7"/>
<dbReference type="Gene3D" id="1.10.238.10">
    <property type="entry name" value="EF-hand"/>
    <property type="match status" value="1"/>
</dbReference>
<protein>
    <submittedName>
        <fullName evidence="2">Ca2+-binding EF-hand superfamily protein</fullName>
    </submittedName>
</protein>
<dbReference type="PROSITE" id="PS00018">
    <property type="entry name" value="EF_HAND_1"/>
    <property type="match status" value="1"/>
</dbReference>
<evidence type="ECO:0000313" key="3">
    <source>
        <dbReference type="Proteomes" id="UP000530928"/>
    </source>
</evidence>
<sequence length="145" mass="16736">MARPAARDKEPIQEERDTFDLFDSDHDGRLSPVELLLGLTVTGQHITLGDIDFLIGLTPGEHQRGISRTAFESLRRRAPSPFYGELLYSRFDKPVDAKALRTYLLSHGIDVSHERIAAFLRNLHPEEREVLPREVFEALVRRYRR</sequence>
<dbReference type="SUPFAM" id="SSF47473">
    <property type="entry name" value="EF-hand"/>
    <property type="match status" value="1"/>
</dbReference>
<dbReference type="EMBL" id="JACDUR010000002">
    <property type="protein sequence ID" value="MBA2890154.1"/>
    <property type="molecule type" value="Genomic_DNA"/>
</dbReference>
<dbReference type="GO" id="GO:0005509">
    <property type="term" value="F:calcium ion binding"/>
    <property type="evidence" value="ECO:0007669"/>
    <property type="project" value="InterPro"/>
</dbReference>
<gene>
    <name evidence="2" type="ORF">HNR30_001495</name>
</gene>
<dbReference type="Proteomes" id="UP000530928">
    <property type="component" value="Unassembled WGS sequence"/>
</dbReference>